<evidence type="ECO:0000313" key="4">
    <source>
        <dbReference type="Proteomes" id="UP000426246"/>
    </source>
</evidence>
<dbReference type="KEGG" id="ppsc:EHS13_21570"/>
<proteinExistence type="predicted"/>
<dbReference type="PANTHER" id="PTHR12143:SF43">
    <property type="entry name" value="PUTATIVE-RELATED"/>
    <property type="match status" value="1"/>
</dbReference>
<gene>
    <name evidence="3" type="ORF">EHS13_21570</name>
</gene>
<dbReference type="Pfam" id="PF17678">
    <property type="entry name" value="Glyco_hydro_92N"/>
    <property type="match status" value="1"/>
</dbReference>
<organism evidence="3 4">
    <name type="scientific">Paenibacillus psychroresistens</name>
    <dbReference type="NCBI Taxonomy" id="1778678"/>
    <lineage>
        <taxon>Bacteria</taxon>
        <taxon>Bacillati</taxon>
        <taxon>Bacillota</taxon>
        <taxon>Bacilli</taxon>
        <taxon>Bacillales</taxon>
        <taxon>Paenibacillaceae</taxon>
        <taxon>Paenibacillus</taxon>
    </lineage>
</organism>
<dbReference type="GO" id="GO:0006516">
    <property type="term" value="P:glycoprotein catabolic process"/>
    <property type="evidence" value="ECO:0007669"/>
    <property type="project" value="TreeGrafter"/>
</dbReference>
<dbReference type="InterPro" id="IPR008928">
    <property type="entry name" value="6-hairpin_glycosidase_sf"/>
</dbReference>
<dbReference type="InterPro" id="IPR014718">
    <property type="entry name" value="GH-type_carb-bd"/>
</dbReference>
<dbReference type="InterPro" id="IPR012939">
    <property type="entry name" value="Glyco_hydro_92"/>
</dbReference>
<dbReference type="AlphaFoldDB" id="A0A6B8RLU7"/>
<dbReference type="GO" id="GO:0000224">
    <property type="term" value="F:peptide-N4-(N-acetyl-beta-glucosaminyl)asparagine amidase activity"/>
    <property type="evidence" value="ECO:0007669"/>
    <property type="project" value="TreeGrafter"/>
</dbReference>
<dbReference type="GO" id="GO:0030246">
    <property type="term" value="F:carbohydrate binding"/>
    <property type="evidence" value="ECO:0007669"/>
    <property type="project" value="InterPro"/>
</dbReference>
<dbReference type="Gene3D" id="3.30.2080.10">
    <property type="entry name" value="GH92 mannosidase domain"/>
    <property type="match status" value="1"/>
</dbReference>
<feature type="domain" description="Glycosyl hydrolase family 92 N-terminal" evidence="2">
    <location>
        <begin position="7"/>
        <end position="200"/>
    </location>
</feature>
<dbReference type="EMBL" id="CP034235">
    <property type="protein sequence ID" value="QGQ97290.1"/>
    <property type="molecule type" value="Genomic_DNA"/>
</dbReference>
<evidence type="ECO:0000313" key="3">
    <source>
        <dbReference type="EMBL" id="QGQ97290.1"/>
    </source>
</evidence>
<dbReference type="RefSeq" id="WP_155702392.1">
    <property type="nucleotide sequence ID" value="NZ_CP034235.1"/>
</dbReference>
<dbReference type="OrthoDB" id="9804511at2"/>
<accession>A0A6B8RLU7</accession>
<keyword evidence="3" id="KW-0378">Hydrolase</keyword>
<dbReference type="GO" id="GO:0005975">
    <property type="term" value="P:carbohydrate metabolic process"/>
    <property type="evidence" value="ECO:0007669"/>
    <property type="project" value="InterPro"/>
</dbReference>
<reference evidence="4" key="1">
    <citation type="submission" date="2018-11" db="EMBL/GenBank/DDBJ databases">
        <title>Complete genome sequence of Paenibacillus sp. ML311-T8.</title>
        <authorList>
            <person name="Nam Y.-D."/>
            <person name="Kang J."/>
            <person name="Chung W.-H."/>
            <person name="Park Y.S."/>
        </authorList>
    </citation>
    <scope>NUCLEOTIDE SEQUENCE [LARGE SCALE GENOMIC DNA]</scope>
    <source>
        <strain evidence="4">ML311-T8</strain>
    </source>
</reference>
<feature type="domain" description="Glycosyl hydrolase family 92" evidence="1">
    <location>
        <begin position="206"/>
        <end position="697"/>
    </location>
</feature>
<evidence type="ECO:0000259" key="2">
    <source>
        <dbReference type="Pfam" id="PF17678"/>
    </source>
</evidence>
<sequence length="709" mass="80812">MKKPIDYVKPNIGTIGHLLTSTQPTVSLPHGMLQVAPIVTPGIKDHYLADKIFGFSTGSAMIMASQGKLGHESFPIASTYDHDIETTTPYYHAVLLEDTEIYAEYTVSYHSMYYRFSFPEGKDSTILISMPNQPCQLECLDSNKITGWVAQSGVTLYLYVEFSKPFQSTLFKSGDNGELTQFVQFETSAQEQISVKVGVSYLSIEQAQKNLLQEINNWDFEEVKSTAYSIWNEALSKIEVDGGSEEQRTIFYTALYRSMLHMNNITEDGKYYSGYDNKVHFSDKHDFYTNDNMWDSYRCLHPLQLLLEPQRQMDMIVSYLRMYEQSGWLPQFPAVAGDRPFMTGNHAAAMIVDTFMKGYAEFDLEVAYAAIKKNAMESTMLPWVIGGLTELEKVYMEKGFFPALKKAESEWVQEVDGFERRQAVSVTLEHAYDDWCIAQMAKALNYMEDYQYFMNRAQNYKHVFDERIGFMAPKSADGHWVVDFDPKLSGGQGGRDYFAECNSWIYTFHVQHDLAGLIELLGGREQFAAKLDSLFVEQYGTSKYEFLNQFPDSTGLMGQYCQGNEPAFHIPYLYNYAGMPWKTQRKAREIMKVWYTDSPLGICGDEDAGAMSSWYVFSAMGFYPVCPGKPFYDIGSPIFEKVTINLDQDKTFIIQANGASEINKYIQSAYLNGQLYDKPYLEHADIVGGGTLILQMGHRPNKQWGLSGR</sequence>
<dbReference type="InterPro" id="IPR050883">
    <property type="entry name" value="PNGase"/>
</dbReference>
<dbReference type="InterPro" id="IPR041371">
    <property type="entry name" value="GH92_N"/>
</dbReference>
<dbReference type="Gene3D" id="1.20.1610.10">
    <property type="entry name" value="alpha-1,2-mannosidases domains"/>
    <property type="match status" value="1"/>
</dbReference>
<dbReference type="Proteomes" id="UP000426246">
    <property type="component" value="Chromosome"/>
</dbReference>
<dbReference type="Pfam" id="PF07971">
    <property type="entry name" value="Glyco_hydro_92"/>
    <property type="match status" value="1"/>
</dbReference>
<dbReference type="GO" id="GO:0005829">
    <property type="term" value="C:cytosol"/>
    <property type="evidence" value="ECO:0007669"/>
    <property type="project" value="TreeGrafter"/>
</dbReference>
<dbReference type="Gene3D" id="1.20.1050.60">
    <property type="entry name" value="alpha-1,2-mannosidase"/>
    <property type="match status" value="1"/>
</dbReference>
<dbReference type="Gene3D" id="2.70.98.10">
    <property type="match status" value="1"/>
</dbReference>
<evidence type="ECO:0000259" key="1">
    <source>
        <dbReference type="Pfam" id="PF07971"/>
    </source>
</evidence>
<dbReference type="FunFam" id="3.30.2080.10:FF:000001">
    <property type="entry name" value="Alpha-1,2-mannosidase subfamily"/>
    <property type="match status" value="1"/>
</dbReference>
<protein>
    <submittedName>
        <fullName evidence="3">Glycoside hydrolase family 92 protein</fullName>
    </submittedName>
</protein>
<dbReference type="NCBIfam" id="TIGR01180">
    <property type="entry name" value="aman2_put"/>
    <property type="match status" value="1"/>
</dbReference>
<dbReference type="PANTHER" id="PTHR12143">
    <property type="entry name" value="PEPTIDE N-GLYCANASE PNGASE -RELATED"/>
    <property type="match status" value="1"/>
</dbReference>
<keyword evidence="4" id="KW-1185">Reference proteome</keyword>
<name>A0A6B8RLU7_9BACL</name>
<dbReference type="InterPro" id="IPR005887">
    <property type="entry name" value="GH92_a_mannosidase_put"/>
</dbReference>
<dbReference type="SUPFAM" id="SSF48208">
    <property type="entry name" value="Six-hairpin glycosidases"/>
    <property type="match status" value="1"/>
</dbReference>